<dbReference type="PANTHER" id="PTHR46889:SF4">
    <property type="entry name" value="TRANSPOSASE INSO FOR INSERTION SEQUENCE ELEMENT IS911B-RELATED"/>
    <property type="match status" value="1"/>
</dbReference>
<gene>
    <name evidence="2" type="ORF">LCGC14_2781570</name>
</gene>
<dbReference type="SUPFAM" id="SSF53098">
    <property type="entry name" value="Ribonuclease H-like"/>
    <property type="match status" value="1"/>
</dbReference>
<accession>A0A0F8YT56</accession>
<dbReference type="EMBL" id="LAZR01051693">
    <property type="protein sequence ID" value="KKK84617.1"/>
    <property type="molecule type" value="Genomic_DNA"/>
</dbReference>
<evidence type="ECO:0000313" key="2">
    <source>
        <dbReference type="EMBL" id="KKK84617.1"/>
    </source>
</evidence>
<protein>
    <recommendedName>
        <fullName evidence="1">HTH-like domain-containing protein</fullName>
    </recommendedName>
</protein>
<organism evidence="2">
    <name type="scientific">marine sediment metagenome</name>
    <dbReference type="NCBI Taxonomy" id="412755"/>
    <lineage>
        <taxon>unclassified sequences</taxon>
        <taxon>metagenomes</taxon>
        <taxon>ecological metagenomes</taxon>
    </lineage>
</organism>
<comment type="caution">
    <text evidence="2">The sequence shown here is derived from an EMBL/GenBank/DDBJ whole genome shotgun (WGS) entry which is preliminary data.</text>
</comment>
<dbReference type="AlphaFoldDB" id="A0A0F8YT56"/>
<dbReference type="PANTHER" id="PTHR46889">
    <property type="entry name" value="TRANSPOSASE INSF FOR INSERTION SEQUENCE IS3B-RELATED"/>
    <property type="match status" value="1"/>
</dbReference>
<feature type="domain" description="HTH-like" evidence="1">
    <location>
        <begin position="24"/>
        <end position="79"/>
    </location>
</feature>
<evidence type="ECO:0000259" key="1">
    <source>
        <dbReference type="Pfam" id="PF13276"/>
    </source>
</evidence>
<dbReference type="Pfam" id="PF13276">
    <property type="entry name" value="HTH_21"/>
    <property type="match status" value="1"/>
</dbReference>
<name>A0A0F8YT56_9ZZZZ</name>
<dbReference type="InterPro" id="IPR025948">
    <property type="entry name" value="HTH-like_dom"/>
</dbReference>
<dbReference type="InterPro" id="IPR012337">
    <property type="entry name" value="RNaseH-like_sf"/>
</dbReference>
<reference evidence="2" key="1">
    <citation type="journal article" date="2015" name="Nature">
        <title>Complex archaea that bridge the gap between prokaryotes and eukaryotes.</title>
        <authorList>
            <person name="Spang A."/>
            <person name="Saw J.H."/>
            <person name="Jorgensen S.L."/>
            <person name="Zaremba-Niedzwiedzka K."/>
            <person name="Martijn J."/>
            <person name="Lind A.E."/>
            <person name="van Eijk R."/>
            <person name="Schleper C."/>
            <person name="Guy L."/>
            <person name="Ettema T.J."/>
        </authorList>
    </citation>
    <scope>NUCLEOTIDE SEQUENCE</scope>
</reference>
<feature type="non-terminal residue" evidence="2">
    <location>
        <position position="130"/>
    </location>
</feature>
<dbReference type="InterPro" id="IPR050900">
    <property type="entry name" value="Transposase_IS3/IS150/IS904"/>
</dbReference>
<proteinExistence type="predicted"/>
<sequence>MGVSRSGYYKYLKTEHENKMDPDFELIAKVRQIHSDTRGSYGSRRMSDQLRDDGYDVGRYRARSLMKKADVAVKRRKKFKRTTDSNHKLPIAPNLLNRQFEVDRPDTVWCTDITYLWTLQGWLYLAVVLD</sequence>